<protein>
    <submittedName>
        <fullName evidence="1">Stage III sporulation protein AB</fullName>
    </submittedName>
    <submittedName>
        <fullName evidence="2">Stage III sporulation protein SpoAB</fullName>
    </submittedName>
</protein>
<dbReference type="AlphaFoldDB" id="A0A0H0SNF5"/>
<organism evidence="1 5">
    <name type="scientific">Brevibacillus formosus</name>
    <dbReference type="NCBI Taxonomy" id="54913"/>
    <lineage>
        <taxon>Bacteria</taxon>
        <taxon>Bacillati</taxon>
        <taxon>Bacillota</taxon>
        <taxon>Bacilli</taxon>
        <taxon>Bacillales</taxon>
        <taxon>Paenibacillaceae</taxon>
        <taxon>Brevibacillus</taxon>
    </lineage>
</organism>
<dbReference type="InterPro" id="IPR014198">
    <property type="entry name" value="Spore_III_AB"/>
</dbReference>
<evidence type="ECO:0000313" key="1">
    <source>
        <dbReference type="EMBL" id="ASJ53286.1"/>
    </source>
</evidence>
<gene>
    <name evidence="2" type="primary">spoIIIAB</name>
    <name evidence="3" type="ORF">AA984_06155</name>
    <name evidence="2" type="ORF">BFO01nite_02430</name>
    <name evidence="1" type="ORF">BP422_06815</name>
</gene>
<keyword evidence="6" id="KW-1185">Reference proteome</keyword>
<reference evidence="2 6" key="3">
    <citation type="submission" date="2019-06" db="EMBL/GenBank/DDBJ databases">
        <title>Whole genome shotgun sequence of Brevibacillus formosus NBRC 15716.</title>
        <authorList>
            <person name="Hosoyama A."/>
            <person name="Uohara A."/>
            <person name="Ohji S."/>
            <person name="Ichikawa N."/>
        </authorList>
    </citation>
    <scope>NUCLEOTIDE SEQUENCE [LARGE SCALE GENOMIC DNA]</scope>
    <source>
        <strain evidence="2 6">NBRC 15716</strain>
    </source>
</reference>
<dbReference type="OrthoDB" id="1957909at2"/>
<evidence type="ECO:0000313" key="5">
    <source>
        <dbReference type="Proteomes" id="UP000197781"/>
    </source>
</evidence>
<evidence type="ECO:0000313" key="6">
    <source>
        <dbReference type="Proteomes" id="UP000319498"/>
    </source>
</evidence>
<dbReference type="PIRSF" id="PIRSF021435">
    <property type="entry name" value="SpoIIIAB"/>
    <property type="match status" value="1"/>
</dbReference>
<dbReference type="EMBL" id="BJOL01000001">
    <property type="protein sequence ID" value="GED56111.1"/>
    <property type="molecule type" value="Genomic_DNA"/>
</dbReference>
<proteinExistence type="predicted"/>
<name>A0A0H0SNF5_9BACL</name>
<accession>A0A0H0SNF5</accession>
<reference evidence="1 5" key="2">
    <citation type="submission" date="2016-11" db="EMBL/GenBank/DDBJ databases">
        <authorList>
            <person name="Jaros S."/>
            <person name="Januszkiewicz K."/>
            <person name="Wedrychowicz H."/>
        </authorList>
    </citation>
    <scope>NUCLEOTIDE SEQUENCE [LARGE SCALE GENOMIC DNA]</scope>
    <source>
        <strain evidence="1 5">NF2</strain>
    </source>
</reference>
<dbReference type="KEGG" id="bfm:BP422_06815"/>
<dbReference type="GeneID" id="87584657"/>
<evidence type="ECO:0000313" key="2">
    <source>
        <dbReference type="EMBL" id="GED56111.1"/>
    </source>
</evidence>
<evidence type="ECO:0000313" key="3">
    <source>
        <dbReference type="EMBL" id="KLH99713.1"/>
    </source>
</evidence>
<dbReference type="RefSeq" id="WP_012686020.1">
    <property type="nucleotide sequence ID" value="NZ_BAAFVL010000004.1"/>
</dbReference>
<reference evidence="3 4" key="1">
    <citation type="submission" date="2015-05" db="EMBL/GenBank/DDBJ databases">
        <title>Genome sequencing project for genomic taxonomy and phylogenomics of Bacillus-like bacteria.</title>
        <authorList>
            <person name="Liu B."/>
            <person name="Wang J."/>
            <person name="Zhu Y."/>
            <person name="Liu G."/>
            <person name="Chen Q."/>
            <person name="Chen Z."/>
            <person name="Lan J."/>
            <person name="Che J."/>
            <person name="Ge C."/>
            <person name="Shi H."/>
            <person name="Pan Z."/>
            <person name="Liu X."/>
        </authorList>
    </citation>
    <scope>NUCLEOTIDE SEQUENCE [LARGE SCALE GENOMIC DNA]</scope>
    <source>
        <strain evidence="3 4">DSM 9885</strain>
    </source>
</reference>
<sequence>MVKLMGAVLILFSASMVGWQIGKYYANRPVQLRALLVALQMLETEIVFGMTPLQRAFVKVGHRVSEEVGKVFLLAAEFLQTEKAHSAEEALQQAMNRLWTQTALRRQEREVLESLGQVLGSSDREDQQKHLRLAVTHLRGLEEEARAEQEKYEKMYKSLGFLGGLLVVILMF</sequence>
<dbReference type="Pfam" id="PF09548">
    <property type="entry name" value="Spore_III_AB"/>
    <property type="match status" value="1"/>
</dbReference>
<dbReference type="EMBL" id="CP018145">
    <property type="protein sequence ID" value="ASJ53286.1"/>
    <property type="molecule type" value="Genomic_DNA"/>
</dbReference>
<evidence type="ECO:0000313" key="4">
    <source>
        <dbReference type="Proteomes" id="UP000035218"/>
    </source>
</evidence>
<dbReference type="NCBIfam" id="TIGR02833">
    <property type="entry name" value="spore_III_AB"/>
    <property type="match status" value="1"/>
</dbReference>
<dbReference type="Proteomes" id="UP000035218">
    <property type="component" value="Unassembled WGS sequence"/>
</dbReference>
<dbReference type="Proteomes" id="UP000197781">
    <property type="component" value="Chromosome"/>
</dbReference>
<dbReference type="Proteomes" id="UP000319498">
    <property type="component" value="Unassembled WGS sequence"/>
</dbReference>
<dbReference type="EMBL" id="LDCN01000002">
    <property type="protein sequence ID" value="KLH99713.1"/>
    <property type="molecule type" value="Genomic_DNA"/>
</dbReference>